<organism evidence="2 3">
    <name type="scientific">Pinctada imbricata</name>
    <name type="common">Atlantic pearl-oyster</name>
    <name type="synonym">Pinctada martensii</name>
    <dbReference type="NCBI Taxonomy" id="66713"/>
    <lineage>
        <taxon>Eukaryota</taxon>
        <taxon>Metazoa</taxon>
        <taxon>Spiralia</taxon>
        <taxon>Lophotrochozoa</taxon>
        <taxon>Mollusca</taxon>
        <taxon>Bivalvia</taxon>
        <taxon>Autobranchia</taxon>
        <taxon>Pteriomorphia</taxon>
        <taxon>Pterioida</taxon>
        <taxon>Pterioidea</taxon>
        <taxon>Pteriidae</taxon>
        <taxon>Pinctada</taxon>
    </lineage>
</organism>
<dbReference type="PANTHER" id="PTHR46599:SF3">
    <property type="entry name" value="PIGGYBAC TRANSPOSABLE ELEMENT-DERIVED PROTEIN 4"/>
    <property type="match status" value="1"/>
</dbReference>
<protein>
    <recommendedName>
        <fullName evidence="1">PiggyBac transposable element-derived protein domain-containing protein</fullName>
    </recommendedName>
</protein>
<accession>A0AA88YKI5</accession>
<dbReference type="EMBL" id="VSWD01000002">
    <property type="protein sequence ID" value="KAK3106829.1"/>
    <property type="molecule type" value="Genomic_DNA"/>
</dbReference>
<gene>
    <name evidence="2" type="ORF">FSP39_000814</name>
</gene>
<name>A0AA88YKI5_PINIB</name>
<evidence type="ECO:0000313" key="3">
    <source>
        <dbReference type="Proteomes" id="UP001186944"/>
    </source>
</evidence>
<feature type="domain" description="PiggyBac transposable element-derived protein" evidence="1">
    <location>
        <begin position="23"/>
        <end position="177"/>
    </location>
</feature>
<evidence type="ECO:0000313" key="2">
    <source>
        <dbReference type="EMBL" id="KAK3106829.1"/>
    </source>
</evidence>
<dbReference type="Proteomes" id="UP001186944">
    <property type="component" value="Unassembled WGS sequence"/>
</dbReference>
<sequence length="225" mass="25900">MYAGYKVLIYILGKQQNEMRSPFGIGYDVVMRLMQPHLNRYHHVVLDNYFSSPTLCEALYRENTYMTGTTRVCRKGMPKSLRGLRLAKGDSVIKQSGQIMALCYGDRKTVTFLSTLFNAYVIYIQNRGLRTKITRVEFVMDLCRGLVGTYREDKGRPGRPRAIAMRRLTERHFIEMIEGKKRKRCTLCSKKIRTWCPSCGVGLCLTTCFKAFHTVGSVSRHGLEE</sequence>
<dbReference type="Pfam" id="PF13843">
    <property type="entry name" value="DDE_Tnp_1_7"/>
    <property type="match status" value="1"/>
</dbReference>
<comment type="caution">
    <text evidence="2">The sequence shown here is derived from an EMBL/GenBank/DDBJ whole genome shotgun (WGS) entry which is preliminary data.</text>
</comment>
<keyword evidence="3" id="KW-1185">Reference proteome</keyword>
<evidence type="ECO:0000259" key="1">
    <source>
        <dbReference type="Pfam" id="PF13843"/>
    </source>
</evidence>
<dbReference type="InterPro" id="IPR029526">
    <property type="entry name" value="PGBD"/>
</dbReference>
<reference evidence="2" key="1">
    <citation type="submission" date="2019-08" db="EMBL/GenBank/DDBJ databases">
        <title>The improved chromosome-level genome for the pearl oyster Pinctada fucata martensii using PacBio sequencing and Hi-C.</title>
        <authorList>
            <person name="Zheng Z."/>
        </authorList>
    </citation>
    <scope>NUCLEOTIDE SEQUENCE</scope>
    <source>
        <strain evidence="2">ZZ-2019</strain>
        <tissue evidence="2">Adductor muscle</tissue>
    </source>
</reference>
<dbReference type="PANTHER" id="PTHR46599">
    <property type="entry name" value="PIGGYBAC TRANSPOSABLE ELEMENT-DERIVED PROTEIN 4"/>
    <property type="match status" value="1"/>
</dbReference>
<proteinExistence type="predicted"/>
<dbReference type="AlphaFoldDB" id="A0AA88YKI5"/>